<reference evidence="2 3" key="1">
    <citation type="submission" date="2018-10" db="EMBL/GenBank/DDBJ databases">
        <title>Isolation from cow dung.</title>
        <authorList>
            <person name="Ling L."/>
        </authorList>
    </citation>
    <scope>NUCLEOTIDE SEQUENCE [LARGE SCALE GENOMIC DNA]</scope>
    <source>
        <strain evidence="2 3">NEAU-LL90</strain>
    </source>
</reference>
<feature type="transmembrane region" description="Helical" evidence="1">
    <location>
        <begin position="43"/>
        <end position="63"/>
    </location>
</feature>
<evidence type="ECO:0000313" key="3">
    <source>
        <dbReference type="Proteomes" id="UP000279275"/>
    </source>
</evidence>
<keyword evidence="1" id="KW-0812">Transmembrane</keyword>
<proteinExistence type="predicted"/>
<name>A0A3M2L220_9NOCA</name>
<dbReference type="AlphaFoldDB" id="A0A3M2L220"/>
<sequence length="69" mass="7318">MGLRYDQTVTLARAVVVGLEFLAGLADDDSDAFVNVVYTGPTMLVASVVAWVASEVWLAAAAWSRSAWG</sequence>
<dbReference type="EMBL" id="RFFH01000007">
    <property type="protein sequence ID" value="RMI31434.1"/>
    <property type="molecule type" value="Genomic_DNA"/>
</dbReference>
<keyword evidence="1" id="KW-1133">Transmembrane helix</keyword>
<keyword evidence="1" id="KW-0472">Membrane</keyword>
<keyword evidence="3" id="KW-1185">Reference proteome</keyword>
<gene>
    <name evidence="2" type="ORF">EBN03_19005</name>
</gene>
<comment type="caution">
    <text evidence="2">The sequence shown here is derived from an EMBL/GenBank/DDBJ whole genome shotgun (WGS) entry which is preliminary data.</text>
</comment>
<dbReference type="Proteomes" id="UP000279275">
    <property type="component" value="Unassembled WGS sequence"/>
</dbReference>
<evidence type="ECO:0000256" key="1">
    <source>
        <dbReference type="SAM" id="Phobius"/>
    </source>
</evidence>
<evidence type="ECO:0000313" key="2">
    <source>
        <dbReference type="EMBL" id="RMI31434.1"/>
    </source>
</evidence>
<protein>
    <submittedName>
        <fullName evidence="2">Uncharacterized protein</fullName>
    </submittedName>
</protein>
<accession>A0A3M2L220</accession>
<organism evidence="2 3">
    <name type="scientific">Nocardia stercoris</name>
    <dbReference type="NCBI Taxonomy" id="2483361"/>
    <lineage>
        <taxon>Bacteria</taxon>
        <taxon>Bacillati</taxon>
        <taxon>Actinomycetota</taxon>
        <taxon>Actinomycetes</taxon>
        <taxon>Mycobacteriales</taxon>
        <taxon>Nocardiaceae</taxon>
        <taxon>Nocardia</taxon>
    </lineage>
</organism>